<dbReference type="InterPro" id="IPR001387">
    <property type="entry name" value="Cro/C1-type_HTH"/>
</dbReference>
<dbReference type="GO" id="GO:0003677">
    <property type="term" value="F:DNA binding"/>
    <property type="evidence" value="ECO:0007669"/>
    <property type="project" value="UniProtKB-KW"/>
</dbReference>
<dbReference type="PANTHER" id="PTHR46558">
    <property type="entry name" value="TRACRIPTIONAL REGULATORY PROTEIN-RELATED-RELATED"/>
    <property type="match status" value="1"/>
</dbReference>
<dbReference type="RefSeq" id="WP_301207248.1">
    <property type="nucleotide sequence ID" value="NZ_JAUIQT010000001.1"/>
</dbReference>
<dbReference type="AlphaFoldDB" id="A0AAW7N5W4"/>
<dbReference type="PROSITE" id="PS50943">
    <property type="entry name" value="HTH_CROC1"/>
    <property type="match status" value="1"/>
</dbReference>
<dbReference type="SMART" id="SM00530">
    <property type="entry name" value="HTH_XRE"/>
    <property type="match status" value="1"/>
</dbReference>
<evidence type="ECO:0000256" key="1">
    <source>
        <dbReference type="ARBA" id="ARBA00023125"/>
    </source>
</evidence>
<organism evidence="3 4">
    <name type="scientific">Ligilactobacillus salivarius</name>
    <dbReference type="NCBI Taxonomy" id="1624"/>
    <lineage>
        <taxon>Bacteria</taxon>
        <taxon>Bacillati</taxon>
        <taxon>Bacillota</taxon>
        <taxon>Bacilli</taxon>
        <taxon>Lactobacillales</taxon>
        <taxon>Lactobacillaceae</taxon>
        <taxon>Ligilactobacillus</taxon>
    </lineage>
</organism>
<evidence type="ECO:0000259" key="2">
    <source>
        <dbReference type="PROSITE" id="PS50943"/>
    </source>
</evidence>
<gene>
    <name evidence="3" type="ORF">QYC35_04485</name>
</gene>
<dbReference type="PANTHER" id="PTHR46558:SF11">
    <property type="entry name" value="HTH-TYPE TRANSCRIPTIONAL REGULATOR XRE"/>
    <property type="match status" value="1"/>
</dbReference>
<dbReference type="SUPFAM" id="SSF47413">
    <property type="entry name" value="lambda repressor-like DNA-binding domains"/>
    <property type="match status" value="1"/>
</dbReference>
<evidence type="ECO:0000313" key="4">
    <source>
        <dbReference type="Proteomes" id="UP001174888"/>
    </source>
</evidence>
<dbReference type="InterPro" id="IPR010982">
    <property type="entry name" value="Lambda_DNA-bd_dom_sf"/>
</dbReference>
<accession>A0AAW7N5W4</accession>
<dbReference type="Proteomes" id="UP001174888">
    <property type="component" value="Unassembled WGS sequence"/>
</dbReference>
<protein>
    <submittedName>
        <fullName evidence="3">Helix-turn-helix domain-containing protein</fullName>
    </submittedName>
</protein>
<name>A0AAW7N5W4_9LACO</name>
<dbReference type="CDD" id="cd00093">
    <property type="entry name" value="HTH_XRE"/>
    <property type="match status" value="1"/>
</dbReference>
<evidence type="ECO:0000313" key="3">
    <source>
        <dbReference type="EMBL" id="MDN4833494.1"/>
    </source>
</evidence>
<proteinExistence type="predicted"/>
<comment type="caution">
    <text evidence="3">The sequence shown here is derived from an EMBL/GenBank/DDBJ whole genome shotgun (WGS) entry which is preliminary data.</text>
</comment>
<dbReference type="Gene3D" id="1.10.260.40">
    <property type="entry name" value="lambda repressor-like DNA-binding domains"/>
    <property type="match status" value="1"/>
</dbReference>
<feature type="domain" description="HTH cro/C1-type" evidence="2">
    <location>
        <begin position="6"/>
        <end position="60"/>
    </location>
</feature>
<dbReference type="EMBL" id="JAUIQT010000001">
    <property type="protein sequence ID" value="MDN4833494.1"/>
    <property type="molecule type" value="Genomic_DNA"/>
</dbReference>
<sequence length="141" mass="16257">MFGLRLRALRNEKKLTQDELGKLLNVSGKTIGTWERDSRQPNIEAINKLASIFDVTTDYLLGNSNEKQPQKYYDLSDKEKNDIAIQAEKLMEGIETGNNLNFYGEPATKEQKDRILIAIKTAIEMNKMEAKKKFTPKKYRN</sequence>
<dbReference type="Pfam" id="PF01381">
    <property type="entry name" value="HTH_3"/>
    <property type="match status" value="1"/>
</dbReference>
<reference evidence="3" key="1">
    <citation type="submission" date="2023-07" db="EMBL/GenBank/DDBJ databases">
        <title>Complete genome sequence of Ligilactobacillus salivarius SRCM217594 isolated from Gallus gallus domesticus feces.</title>
        <authorList>
            <person name="Yang H.-G."/>
            <person name="Ryu M.-S."/>
            <person name="Ha G.-S."/>
            <person name="Yang H.-J."/>
            <person name="Jeong D.-Y."/>
        </authorList>
    </citation>
    <scope>NUCLEOTIDE SEQUENCE</scope>
    <source>
        <strain evidence="3">SRCM217594</strain>
    </source>
</reference>
<keyword evidence="1" id="KW-0238">DNA-binding</keyword>